<dbReference type="Proteomes" id="UP000294697">
    <property type="component" value="Unassembled WGS sequence"/>
</dbReference>
<gene>
    <name evidence="2" type="ORF">C8C77_1064</name>
</gene>
<dbReference type="RefSeq" id="WP_111571820.1">
    <property type="nucleotide sequence ID" value="NZ_QLME01000007.1"/>
</dbReference>
<dbReference type="OrthoDB" id="2111707at2"/>
<organism evidence="2 3">
    <name type="scientific">Halanaerobium saccharolyticum</name>
    <dbReference type="NCBI Taxonomy" id="43595"/>
    <lineage>
        <taxon>Bacteria</taxon>
        <taxon>Bacillati</taxon>
        <taxon>Bacillota</taxon>
        <taxon>Clostridia</taxon>
        <taxon>Halanaerobiales</taxon>
        <taxon>Halanaerobiaceae</taxon>
        <taxon>Halanaerobium</taxon>
    </lineage>
</organism>
<sequence length="168" mass="19451">MISLSNARNLVEKVRGEEMPLIYTNLTLHDWVREGVISQMEINDGKALYPDIVTTEILTALKLKEKYSLSEIVEARECLELDGGNPGQISKDELIRFVNCSKLFNDKKLATKLSLKHIDSLETIQKLIDDLLKEKKHLEVVEDYLKEFLKAEKELEKVKKRKEMKYVS</sequence>
<keyword evidence="1" id="KW-0175">Coiled coil</keyword>
<comment type="caution">
    <text evidence="2">The sequence shown here is derived from an EMBL/GenBank/DDBJ whole genome shotgun (WGS) entry which is preliminary data.</text>
</comment>
<evidence type="ECO:0000313" key="3">
    <source>
        <dbReference type="Proteomes" id="UP000294697"/>
    </source>
</evidence>
<feature type="coiled-coil region" evidence="1">
    <location>
        <begin position="121"/>
        <end position="161"/>
    </location>
</feature>
<evidence type="ECO:0000313" key="2">
    <source>
        <dbReference type="EMBL" id="TDW06161.1"/>
    </source>
</evidence>
<accession>A0A4R7Z6I6</accession>
<name>A0A4R7Z6I6_9FIRM</name>
<evidence type="ECO:0000256" key="1">
    <source>
        <dbReference type="SAM" id="Coils"/>
    </source>
</evidence>
<proteinExistence type="predicted"/>
<reference evidence="2 3" key="1">
    <citation type="submission" date="2019-03" db="EMBL/GenBank/DDBJ databases">
        <title>Subsurface microbial communities from deep shales in Ohio and West Virginia, USA.</title>
        <authorList>
            <person name="Wrighton K."/>
        </authorList>
    </citation>
    <scope>NUCLEOTIDE SEQUENCE [LARGE SCALE GENOMIC DNA]</scope>
    <source>
        <strain evidence="2 3">MSL9.2</strain>
    </source>
</reference>
<dbReference type="AlphaFoldDB" id="A0A4R7Z6I6"/>
<dbReference type="EMBL" id="SODA01000006">
    <property type="protein sequence ID" value="TDW06161.1"/>
    <property type="molecule type" value="Genomic_DNA"/>
</dbReference>
<protein>
    <submittedName>
        <fullName evidence="2">Uncharacterized protein</fullName>
    </submittedName>
</protein>